<keyword evidence="4" id="KW-1185">Reference proteome</keyword>
<feature type="chain" id="PRO_5046358897" evidence="1">
    <location>
        <begin position="26"/>
        <end position="153"/>
    </location>
</feature>
<feature type="domain" description="Rap1a immunity protein" evidence="2">
    <location>
        <begin position="47"/>
        <end position="141"/>
    </location>
</feature>
<name>A0ABV7BU04_9PROT</name>
<comment type="caution">
    <text evidence="3">The sequence shown here is derived from an EMBL/GenBank/DDBJ whole genome shotgun (WGS) entry which is preliminary data.</text>
</comment>
<dbReference type="Pfam" id="PF18602">
    <property type="entry name" value="Rap1a"/>
    <property type="match status" value="1"/>
</dbReference>
<gene>
    <name evidence="3" type="ORF">ACFOD3_14200</name>
</gene>
<evidence type="ECO:0000256" key="1">
    <source>
        <dbReference type="SAM" id="SignalP"/>
    </source>
</evidence>
<protein>
    <submittedName>
        <fullName evidence="3">Rap1a/Tai family immunity protein</fullName>
    </submittedName>
</protein>
<dbReference type="EMBL" id="JBHRSB010000004">
    <property type="protein sequence ID" value="MFC3001052.1"/>
    <property type="molecule type" value="Genomic_DNA"/>
</dbReference>
<evidence type="ECO:0000259" key="2">
    <source>
        <dbReference type="Pfam" id="PF18602"/>
    </source>
</evidence>
<feature type="signal peptide" evidence="1">
    <location>
        <begin position="1"/>
        <end position="25"/>
    </location>
</feature>
<dbReference type="InterPro" id="IPR041238">
    <property type="entry name" value="Rap1a"/>
</dbReference>
<keyword evidence="1" id="KW-0732">Signal</keyword>
<reference evidence="4" key="1">
    <citation type="journal article" date="2019" name="Int. J. Syst. Evol. Microbiol.">
        <title>The Global Catalogue of Microorganisms (GCM) 10K type strain sequencing project: providing services to taxonomists for standard genome sequencing and annotation.</title>
        <authorList>
            <consortium name="The Broad Institute Genomics Platform"/>
            <consortium name="The Broad Institute Genome Sequencing Center for Infectious Disease"/>
            <person name="Wu L."/>
            <person name="Ma J."/>
        </authorList>
    </citation>
    <scope>NUCLEOTIDE SEQUENCE [LARGE SCALE GENOMIC DNA]</scope>
    <source>
        <strain evidence="4">CGMCC 1.16855</strain>
    </source>
</reference>
<dbReference type="RefSeq" id="WP_216837145.1">
    <property type="nucleotide sequence ID" value="NZ_JAFNJS010000004.1"/>
</dbReference>
<accession>A0ABV7BU04</accession>
<dbReference type="Proteomes" id="UP001595420">
    <property type="component" value="Unassembled WGS sequence"/>
</dbReference>
<evidence type="ECO:0000313" key="4">
    <source>
        <dbReference type="Proteomes" id="UP001595420"/>
    </source>
</evidence>
<sequence length="153" mass="16178">MMRLVATAALLGLMGAAMGSAPGLAQGYSQGRGGPDREPSVTDHVQTVSDLAAVCDPDVRGMRRFEAIAYCQGFLTGAGQYHALLYPAGGPARPLFCVPTPGPSVAETGIGFAAWARGNPRYANEPALDGFLRYAQEQFPCPPARPMRNRPSR</sequence>
<proteinExistence type="predicted"/>
<evidence type="ECO:0000313" key="3">
    <source>
        <dbReference type="EMBL" id="MFC3001052.1"/>
    </source>
</evidence>
<organism evidence="3 4">
    <name type="scientific">Falsiroseomonas tokyonensis</name>
    <dbReference type="NCBI Taxonomy" id="430521"/>
    <lineage>
        <taxon>Bacteria</taxon>
        <taxon>Pseudomonadati</taxon>
        <taxon>Pseudomonadota</taxon>
        <taxon>Alphaproteobacteria</taxon>
        <taxon>Acetobacterales</taxon>
        <taxon>Roseomonadaceae</taxon>
        <taxon>Falsiroseomonas</taxon>
    </lineage>
</organism>